<dbReference type="InterPro" id="IPR046146">
    <property type="entry name" value="DUF6148"/>
</dbReference>
<sequence length="78" mass="8871">MAGITLKTAKTHLDAWLDAELACTTNQSYTIGSRTLTRADLAEIRETIRYWQGMVTKLESQEKYGSRNAVRRVVPRDL</sequence>
<accession>A0A2X2UEJ0</accession>
<reference evidence="1 2" key="1">
    <citation type="submission" date="2018-06" db="EMBL/GenBank/DDBJ databases">
        <authorList>
            <consortium name="Pathogen Informatics"/>
            <person name="Doyle S."/>
        </authorList>
    </citation>
    <scope>NUCLEOTIDE SEQUENCE [LARGE SCALE GENOMIC DNA]</scope>
    <source>
        <strain evidence="1 2">NCTC11224</strain>
    </source>
</reference>
<evidence type="ECO:0000313" key="2">
    <source>
        <dbReference type="Proteomes" id="UP000251853"/>
    </source>
</evidence>
<dbReference type="RefSeq" id="WP_055176070.1">
    <property type="nucleotide sequence ID" value="NZ_JAIWZC010000001.1"/>
</dbReference>
<dbReference type="Pfam" id="PF19645">
    <property type="entry name" value="DUF6148"/>
    <property type="match status" value="1"/>
</dbReference>
<protein>
    <submittedName>
        <fullName evidence="1">Uncharacterized protein</fullName>
    </submittedName>
</protein>
<organism evidence="1 2">
    <name type="scientific">Enterocloster clostridioformis</name>
    <dbReference type="NCBI Taxonomy" id="1531"/>
    <lineage>
        <taxon>Bacteria</taxon>
        <taxon>Bacillati</taxon>
        <taxon>Bacillota</taxon>
        <taxon>Clostridia</taxon>
        <taxon>Lachnospirales</taxon>
        <taxon>Lachnospiraceae</taxon>
        <taxon>Enterocloster</taxon>
    </lineage>
</organism>
<evidence type="ECO:0000313" key="1">
    <source>
        <dbReference type="EMBL" id="SQB14876.1"/>
    </source>
</evidence>
<dbReference type="EMBL" id="UAVW01000016">
    <property type="protein sequence ID" value="SQB14876.1"/>
    <property type="molecule type" value="Genomic_DNA"/>
</dbReference>
<dbReference type="Proteomes" id="UP000251853">
    <property type="component" value="Unassembled WGS sequence"/>
</dbReference>
<name>A0A2X2UEJ0_9FIRM</name>
<keyword evidence="2" id="KW-1185">Reference proteome</keyword>
<gene>
    <name evidence="1" type="ORF">NCTC11224_03930</name>
</gene>
<proteinExistence type="predicted"/>
<dbReference type="AlphaFoldDB" id="A0A2X2UEJ0"/>